<dbReference type="SMART" id="SM00422">
    <property type="entry name" value="HTH_MERR"/>
    <property type="match status" value="1"/>
</dbReference>
<sequence>MKLYRIGDITNLTGLSADTLRYYEKIGLLPRVSRTASGIRQYQERDISRLRFIQRAQKMNFSLAEIGDLLQMREDPQHARDEIRELTRNKLAEVEKQLKELDTLRKELRLLVNLCRGSSDGCPIIENIDGADQPG</sequence>
<evidence type="ECO:0000256" key="4">
    <source>
        <dbReference type="SAM" id="Coils"/>
    </source>
</evidence>
<gene>
    <name evidence="6" type="ORF">DFR30_1114</name>
</gene>
<dbReference type="Gene3D" id="1.10.1660.10">
    <property type="match status" value="1"/>
</dbReference>
<evidence type="ECO:0000313" key="7">
    <source>
        <dbReference type="Proteomes" id="UP000295707"/>
    </source>
</evidence>
<dbReference type="RefSeq" id="WP_132971704.1">
    <property type="nucleotide sequence ID" value="NZ_SMFX01000001.1"/>
</dbReference>
<accession>A0A4R1HKX9</accession>
<organism evidence="6 7">
    <name type="scientific">Thiogranum longum</name>
    <dbReference type="NCBI Taxonomy" id="1537524"/>
    <lineage>
        <taxon>Bacteria</taxon>
        <taxon>Pseudomonadati</taxon>
        <taxon>Pseudomonadota</taxon>
        <taxon>Gammaproteobacteria</taxon>
        <taxon>Chromatiales</taxon>
        <taxon>Ectothiorhodospiraceae</taxon>
        <taxon>Thiogranum</taxon>
    </lineage>
</organism>
<dbReference type="GO" id="GO:0003700">
    <property type="term" value="F:DNA-binding transcription factor activity"/>
    <property type="evidence" value="ECO:0007669"/>
    <property type="project" value="InterPro"/>
</dbReference>
<keyword evidence="2" id="KW-0238">DNA-binding</keyword>
<dbReference type="CDD" id="cd04770">
    <property type="entry name" value="HTH_HMRTR"/>
    <property type="match status" value="1"/>
</dbReference>
<evidence type="ECO:0000256" key="2">
    <source>
        <dbReference type="ARBA" id="ARBA00023125"/>
    </source>
</evidence>
<dbReference type="PANTHER" id="PTHR30204">
    <property type="entry name" value="REDOX-CYCLING DRUG-SENSING TRANSCRIPTIONAL ACTIVATOR SOXR"/>
    <property type="match status" value="1"/>
</dbReference>
<reference evidence="6 7" key="1">
    <citation type="submission" date="2019-03" db="EMBL/GenBank/DDBJ databases">
        <title>Genomic Encyclopedia of Type Strains, Phase IV (KMG-IV): sequencing the most valuable type-strain genomes for metagenomic binning, comparative biology and taxonomic classification.</title>
        <authorList>
            <person name="Goeker M."/>
        </authorList>
    </citation>
    <scope>NUCLEOTIDE SEQUENCE [LARGE SCALE GENOMIC DNA]</scope>
    <source>
        <strain evidence="6 7">DSM 19610</strain>
    </source>
</reference>
<evidence type="ECO:0000256" key="3">
    <source>
        <dbReference type="ARBA" id="ARBA00023163"/>
    </source>
</evidence>
<evidence type="ECO:0000313" key="6">
    <source>
        <dbReference type="EMBL" id="TCK17862.1"/>
    </source>
</evidence>
<evidence type="ECO:0000256" key="1">
    <source>
        <dbReference type="ARBA" id="ARBA00023015"/>
    </source>
</evidence>
<dbReference type="InterPro" id="IPR000551">
    <property type="entry name" value="MerR-type_HTH_dom"/>
</dbReference>
<keyword evidence="7" id="KW-1185">Reference proteome</keyword>
<proteinExistence type="predicted"/>
<keyword evidence="4" id="KW-0175">Coiled coil</keyword>
<dbReference type="PROSITE" id="PS50937">
    <property type="entry name" value="HTH_MERR_2"/>
    <property type="match status" value="1"/>
</dbReference>
<feature type="coiled-coil region" evidence="4">
    <location>
        <begin position="84"/>
        <end position="114"/>
    </location>
</feature>
<comment type="caution">
    <text evidence="6">The sequence shown here is derived from an EMBL/GenBank/DDBJ whole genome shotgun (WGS) entry which is preliminary data.</text>
</comment>
<evidence type="ECO:0000259" key="5">
    <source>
        <dbReference type="PROSITE" id="PS50937"/>
    </source>
</evidence>
<dbReference type="OrthoDB" id="9808480at2"/>
<dbReference type="InterPro" id="IPR047057">
    <property type="entry name" value="MerR_fam"/>
</dbReference>
<dbReference type="EMBL" id="SMFX01000001">
    <property type="protein sequence ID" value="TCK17862.1"/>
    <property type="molecule type" value="Genomic_DNA"/>
</dbReference>
<dbReference type="GO" id="GO:0003677">
    <property type="term" value="F:DNA binding"/>
    <property type="evidence" value="ECO:0007669"/>
    <property type="project" value="UniProtKB-KW"/>
</dbReference>
<dbReference type="SUPFAM" id="SSF46955">
    <property type="entry name" value="Putative DNA-binding domain"/>
    <property type="match status" value="1"/>
</dbReference>
<dbReference type="InterPro" id="IPR009061">
    <property type="entry name" value="DNA-bd_dom_put_sf"/>
</dbReference>
<dbReference type="PANTHER" id="PTHR30204:SF94">
    <property type="entry name" value="HEAVY METAL-DEPENDENT TRANSCRIPTIONAL REGULATOR HI_0293-RELATED"/>
    <property type="match status" value="1"/>
</dbReference>
<feature type="domain" description="HTH merR-type" evidence="5">
    <location>
        <begin position="3"/>
        <end position="72"/>
    </location>
</feature>
<keyword evidence="3" id="KW-0804">Transcription</keyword>
<protein>
    <submittedName>
        <fullName evidence="6">MerR family Zn(II)-responsive transcriptional regulator of zntA/MerR family copper efflux transcriptional regulator</fullName>
    </submittedName>
</protein>
<dbReference type="AlphaFoldDB" id="A0A4R1HKX9"/>
<name>A0A4R1HKX9_9GAMM</name>
<keyword evidence="1" id="KW-0805">Transcription regulation</keyword>
<dbReference type="Pfam" id="PF13411">
    <property type="entry name" value="MerR_1"/>
    <property type="match status" value="1"/>
</dbReference>
<dbReference type="PRINTS" id="PR00040">
    <property type="entry name" value="HTHMERR"/>
</dbReference>
<dbReference type="Proteomes" id="UP000295707">
    <property type="component" value="Unassembled WGS sequence"/>
</dbReference>